<feature type="non-terminal residue" evidence="1">
    <location>
        <position position="64"/>
    </location>
</feature>
<proteinExistence type="predicted"/>
<evidence type="ECO:0000313" key="1">
    <source>
        <dbReference type="EMBL" id="KZT25244.1"/>
    </source>
</evidence>
<protein>
    <submittedName>
        <fullName evidence="1">Uncharacterized protein</fullName>
    </submittedName>
</protein>
<name>A0A165SJB6_9AGAM</name>
<dbReference type="EMBL" id="KV425573">
    <property type="protein sequence ID" value="KZT25244.1"/>
    <property type="molecule type" value="Genomic_DNA"/>
</dbReference>
<dbReference type="AlphaFoldDB" id="A0A165SJB6"/>
<dbReference type="InParanoid" id="A0A165SJB6"/>
<sequence length="64" mass="7211">MTTCPPTPPLYLRPRPYALTHSRDTTVLHQPSHYELTMCQEPKQARMCGIGGTCPPFPLLSRTD</sequence>
<reference evidence="1 2" key="1">
    <citation type="journal article" date="2016" name="Mol. Biol. Evol.">
        <title>Comparative Genomics of Early-Diverging Mushroom-Forming Fungi Provides Insights into the Origins of Lignocellulose Decay Capabilities.</title>
        <authorList>
            <person name="Nagy L.G."/>
            <person name="Riley R."/>
            <person name="Tritt A."/>
            <person name="Adam C."/>
            <person name="Daum C."/>
            <person name="Floudas D."/>
            <person name="Sun H."/>
            <person name="Yadav J.S."/>
            <person name="Pangilinan J."/>
            <person name="Larsson K.H."/>
            <person name="Matsuura K."/>
            <person name="Barry K."/>
            <person name="Labutti K."/>
            <person name="Kuo R."/>
            <person name="Ohm R.A."/>
            <person name="Bhattacharya S.S."/>
            <person name="Shirouzu T."/>
            <person name="Yoshinaga Y."/>
            <person name="Martin F.M."/>
            <person name="Grigoriev I.V."/>
            <person name="Hibbett D.S."/>
        </authorList>
    </citation>
    <scope>NUCLEOTIDE SEQUENCE [LARGE SCALE GENOMIC DNA]</scope>
    <source>
        <strain evidence="1 2">HHB14362 ss-1</strain>
    </source>
</reference>
<organism evidence="1 2">
    <name type="scientific">Neolentinus lepideus HHB14362 ss-1</name>
    <dbReference type="NCBI Taxonomy" id="1314782"/>
    <lineage>
        <taxon>Eukaryota</taxon>
        <taxon>Fungi</taxon>
        <taxon>Dikarya</taxon>
        <taxon>Basidiomycota</taxon>
        <taxon>Agaricomycotina</taxon>
        <taxon>Agaricomycetes</taxon>
        <taxon>Gloeophyllales</taxon>
        <taxon>Gloeophyllaceae</taxon>
        <taxon>Neolentinus</taxon>
    </lineage>
</organism>
<gene>
    <name evidence="1" type="ORF">NEOLEDRAFT_1134059</name>
</gene>
<keyword evidence="2" id="KW-1185">Reference proteome</keyword>
<dbReference type="OrthoDB" id="3255626at2759"/>
<dbReference type="Proteomes" id="UP000076761">
    <property type="component" value="Unassembled WGS sequence"/>
</dbReference>
<accession>A0A165SJB6</accession>
<evidence type="ECO:0000313" key="2">
    <source>
        <dbReference type="Proteomes" id="UP000076761"/>
    </source>
</evidence>